<feature type="transmembrane region" description="Helical" evidence="9">
    <location>
        <begin position="76"/>
        <end position="94"/>
    </location>
</feature>
<evidence type="ECO:0000256" key="9">
    <source>
        <dbReference type="HAMAP-Rule" id="MF_00115"/>
    </source>
</evidence>
<dbReference type="InterPro" id="IPR037673">
    <property type="entry name" value="MSC/AndL"/>
</dbReference>
<evidence type="ECO:0000256" key="7">
    <source>
        <dbReference type="ARBA" id="ARBA00023136"/>
    </source>
</evidence>
<keyword evidence="8 9" id="KW-0407">Ion channel</keyword>
<accession>A0ABS4KCW9</accession>
<dbReference type="SUPFAM" id="SSF81330">
    <property type="entry name" value="Gated mechanosensitive channel"/>
    <property type="match status" value="1"/>
</dbReference>
<dbReference type="InterPro" id="IPR036019">
    <property type="entry name" value="MscL_channel"/>
</dbReference>
<dbReference type="InterPro" id="IPR001185">
    <property type="entry name" value="MS_channel"/>
</dbReference>
<keyword evidence="6 9" id="KW-0406">Ion transport</keyword>
<evidence type="ECO:0000256" key="4">
    <source>
        <dbReference type="ARBA" id="ARBA00022692"/>
    </source>
</evidence>
<name>A0ABS4KCW9_9FIRM</name>
<evidence type="ECO:0000256" key="2">
    <source>
        <dbReference type="ARBA" id="ARBA00022448"/>
    </source>
</evidence>
<reference evidence="10 11" key="1">
    <citation type="submission" date="2021-03" db="EMBL/GenBank/DDBJ databases">
        <title>Genomic Encyclopedia of Type Strains, Phase IV (KMG-IV): sequencing the most valuable type-strain genomes for metagenomic binning, comparative biology and taxonomic classification.</title>
        <authorList>
            <person name="Goeker M."/>
        </authorList>
    </citation>
    <scope>NUCLEOTIDE SEQUENCE [LARGE SCALE GENOMIC DNA]</scope>
    <source>
        <strain evidence="10 11">DSM 27563</strain>
    </source>
</reference>
<evidence type="ECO:0000256" key="3">
    <source>
        <dbReference type="ARBA" id="ARBA00022475"/>
    </source>
</evidence>
<comment type="subcellular location">
    <subcellularLocation>
        <location evidence="9">Cell membrane</location>
        <topology evidence="9">Multi-pass membrane protein</topology>
    </subcellularLocation>
    <subcellularLocation>
        <location evidence="1">Membrane</location>
        <topology evidence="1">Multi-pass membrane protein</topology>
    </subcellularLocation>
</comment>
<keyword evidence="11" id="KW-1185">Reference proteome</keyword>
<comment type="similarity">
    <text evidence="9">Belongs to the MscL family.</text>
</comment>
<organism evidence="10 11">
    <name type="scientific">Peptoniphilus stercorisuis</name>
    <dbReference type="NCBI Taxonomy" id="1436965"/>
    <lineage>
        <taxon>Bacteria</taxon>
        <taxon>Bacillati</taxon>
        <taxon>Bacillota</taxon>
        <taxon>Tissierellia</taxon>
        <taxon>Tissierellales</taxon>
        <taxon>Peptoniphilaceae</taxon>
        <taxon>Peptoniphilus</taxon>
    </lineage>
</organism>
<evidence type="ECO:0000313" key="10">
    <source>
        <dbReference type="EMBL" id="MBP2025619.1"/>
    </source>
</evidence>
<dbReference type="EMBL" id="JAGGLJ010000010">
    <property type="protein sequence ID" value="MBP2025619.1"/>
    <property type="molecule type" value="Genomic_DNA"/>
</dbReference>
<keyword evidence="3 9" id="KW-1003">Cell membrane</keyword>
<protein>
    <recommendedName>
        <fullName evidence="9">Large-conductance mechanosensitive channel</fullName>
    </recommendedName>
</protein>
<dbReference type="PANTHER" id="PTHR30266:SF2">
    <property type="entry name" value="LARGE-CONDUCTANCE MECHANOSENSITIVE CHANNEL"/>
    <property type="match status" value="1"/>
</dbReference>
<evidence type="ECO:0000256" key="8">
    <source>
        <dbReference type="ARBA" id="ARBA00023303"/>
    </source>
</evidence>
<dbReference type="HAMAP" id="MF_00115">
    <property type="entry name" value="MscL"/>
    <property type="match status" value="1"/>
</dbReference>
<dbReference type="PANTHER" id="PTHR30266">
    <property type="entry name" value="MECHANOSENSITIVE CHANNEL MSCL"/>
    <property type="match status" value="1"/>
</dbReference>
<evidence type="ECO:0000256" key="6">
    <source>
        <dbReference type="ARBA" id="ARBA00023065"/>
    </source>
</evidence>
<comment type="caution">
    <text evidence="10">The sequence shown here is derived from an EMBL/GenBank/DDBJ whole genome shotgun (WGS) entry which is preliminary data.</text>
</comment>
<dbReference type="Pfam" id="PF01741">
    <property type="entry name" value="MscL"/>
    <property type="match status" value="1"/>
</dbReference>
<dbReference type="Proteomes" id="UP001519306">
    <property type="component" value="Unassembled WGS sequence"/>
</dbReference>
<keyword evidence="7 9" id="KW-0472">Membrane</keyword>
<comment type="caution">
    <text evidence="9">Lacks conserved residue(s) required for the propagation of feature annotation.</text>
</comment>
<keyword evidence="4 9" id="KW-0812">Transmembrane</keyword>
<evidence type="ECO:0000256" key="1">
    <source>
        <dbReference type="ARBA" id="ARBA00004141"/>
    </source>
</evidence>
<dbReference type="NCBIfam" id="TIGR00220">
    <property type="entry name" value="mscL"/>
    <property type="match status" value="1"/>
</dbReference>
<dbReference type="PRINTS" id="PR01264">
    <property type="entry name" value="MECHCHANNEL"/>
</dbReference>
<dbReference type="RefSeq" id="WP_210060908.1">
    <property type="nucleotide sequence ID" value="NZ_JAGGLJ010000010.1"/>
</dbReference>
<sequence length="139" mass="15016">MGKFVSDFKAFIAQGNVIDMAVGVIIGGAFGKIVTSLVEDIIMPVISRIIGTVDFTDIVVKMGTAENAPVLKLGNFIQNTVNFLIIALVIFTVIRQMNRVTAMLVKEEETAPTTKECPFCKSSIAIDATRCPNCTSELN</sequence>
<gene>
    <name evidence="9" type="primary">mscL</name>
    <name evidence="10" type="ORF">J2Z71_001162</name>
</gene>
<dbReference type="Gene3D" id="1.10.1200.120">
    <property type="entry name" value="Large-conductance mechanosensitive channel, MscL, domain 1"/>
    <property type="match status" value="1"/>
</dbReference>
<keyword evidence="5 9" id="KW-1133">Transmembrane helix</keyword>
<evidence type="ECO:0000256" key="5">
    <source>
        <dbReference type="ARBA" id="ARBA00022989"/>
    </source>
</evidence>
<comment type="subunit">
    <text evidence="9">Homopentamer.</text>
</comment>
<keyword evidence="2 9" id="KW-0813">Transport</keyword>
<evidence type="ECO:0000313" key="11">
    <source>
        <dbReference type="Proteomes" id="UP001519306"/>
    </source>
</evidence>
<proteinExistence type="inferred from homology"/>
<comment type="function">
    <text evidence="9">Channel that opens in response to stretch forces in the membrane lipid bilayer. May participate in the regulation of osmotic pressure changes within the cell.</text>
</comment>